<dbReference type="SUPFAM" id="SSF53850">
    <property type="entry name" value="Periplasmic binding protein-like II"/>
    <property type="match status" value="1"/>
</dbReference>
<dbReference type="AlphaFoldDB" id="A0A261SI46"/>
<evidence type="ECO:0000259" key="6">
    <source>
        <dbReference type="PROSITE" id="PS50931"/>
    </source>
</evidence>
<evidence type="ECO:0000256" key="5">
    <source>
        <dbReference type="SAM" id="MobiDB-lite"/>
    </source>
</evidence>
<dbReference type="InterPro" id="IPR036390">
    <property type="entry name" value="WH_DNA-bd_sf"/>
</dbReference>
<dbReference type="InterPro" id="IPR036388">
    <property type="entry name" value="WH-like_DNA-bd_sf"/>
</dbReference>
<dbReference type="PROSITE" id="PS50931">
    <property type="entry name" value="HTH_LYSR"/>
    <property type="match status" value="1"/>
</dbReference>
<name>A0A261SI46_9BORD</name>
<dbReference type="SUPFAM" id="SSF46785">
    <property type="entry name" value="Winged helix' DNA-binding domain"/>
    <property type="match status" value="1"/>
</dbReference>
<evidence type="ECO:0000256" key="2">
    <source>
        <dbReference type="ARBA" id="ARBA00023015"/>
    </source>
</evidence>
<dbReference type="Gene3D" id="1.10.10.10">
    <property type="entry name" value="Winged helix-like DNA-binding domain superfamily/Winged helix DNA-binding domain"/>
    <property type="match status" value="1"/>
</dbReference>
<organism evidence="7 8">
    <name type="scientific">Bordetella genomosp. 10</name>
    <dbReference type="NCBI Taxonomy" id="1416804"/>
    <lineage>
        <taxon>Bacteria</taxon>
        <taxon>Pseudomonadati</taxon>
        <taxon>Pseudomonadota</taxon>
        <taxon>Betaproteobacteria</taxon>
        <taxon>Burkholderiales</taxon>
        <taxon>Alcaligenaceae</taxon>
        <taxon>Bordetella</taxon>
    </lineage>
</organism>
<accession>A0A261SI46</accession>
<dbReference type="GO" id="GO:0005829">
    <property type="term" value="C:cytosol"/>
    <property type="evidence" value="ECO:0007669"/>
    <property type="project" value="TreeGrafter"/>
</dbReference>
<dbReference type="PRINTS" id="PR00039">
    <property type="entry name" value="HTHLYSR"/>
</dbReference>
<evidence type="ECO:0000313" key="7">
    <source>
        <dbReference type="EMBL" id="OZI37109.1"/>
    </source>
</evidence>
<proteinExistence type="inferred from homology"/>
<keyword evidence="4" id="KW-0804">Transcription</keyword>
<dbReference type="GO" id="GO:0003700">
    <property type="term" value="F:DNA-binding transcription factor activity"/>
    <property type="evidence" value="ECO:0007669"/>
    <property type="project" value="InterPro"/>
</dbReference>
<dbReference type="CDD" id="cd05466">
    <property type="entry name" value="PBP2_LTTR_substrate"/>
    <property type="match status" value="1"/>
</dbReference>
<keyword evidence="8" id="KW-1185">Reference proteome</keyword>
<comment type="caution">
    <text evidence="7">The sequence shown here is derived from an EMBL/GenBank/DDBJ whole genome shotgun (WGS) entry which is preliminary data.</text>
</comment>
<keyword evidence="2" id="KW-0805">Transcription regulation</keyword>
<evidence type="ECO:0000256" key="3">
    <source>
        <dbReference type="ARBA" id="ARBA00023125"/>
    </source>
</evidence>
<dbReference type="Pfam" id="PF03466">
    <property type="entry name" value="LysR_substrate"/>
    <property type="match status" value="1"/>
</dbReference>
<dbReference type="Pfam" id="PF00126">
    <property type="entry name" value="HTH_1"/>
    <property type="match status" value="1"/>
</dbReference>
<dbReference type="EMBL" id="NEVM01000001">
    <property type="protein sequence ID" value="OZI37109.1"/>
    <property type="molecule type" value="Genomic_DNA"/>
</dbReference>
<sequence length="384" mass="41646">MEDLGLVEAGLRRGLGLRGGGHAACSSSIFRICGAADPPPAVTNPESLDTRRRQRPMPNGQAGISFCDGPLRRAAVNLRTLKYFVAIADAGSLTAAAEAIAIAQPALSRQMHALEEEMGVPLLQRTARGVRLTQAGVTLYEAAQRMLDEAQRVKRQLAGPAESGESRVVLGVSPTLSRVLVPGLFERCHRTLDRMQLVVREAFTPELLDMLEKGMLDMAIITSMGASAGRPLALHPLVGEPFALATPKSMKMDPIISLAELSRIPLLMTTLHRTVVERQLQPMGVHLNIHSEIDSVDAIRELVHEGDWCTLMPVSVFKEPRSAASVTLTEVSGVQLNRHLMMATRIEGAPSTALAALREIVLAELARLNRLCVFNFGKKRARSK</sequence>
<reference evidence="8" key="1">
    <citation type="submission" date="2017-05" db="EMBL/GenBank/DDBJ databases">
        <title>Complete and WGS of Bordetella genogroups.</title>
        <authorList>
            <person name="Spilker T."/>
            <person name="Lipuma J."/>
        </authorList>
    </citation>
    <scope>NUCLEOTIDE SEQUENCE [LARGE SCALE GENOMIC DNA]</scope>
    <source>
        <strain evidence="8">AU16122</strain>
    </source>
</reference>
<gene>
    <name evidence="7" type="ORF">CAL29_01365</name>
</gene>
<comment type="similarity">
    <text evidence="1">Belongs to the LysR transcriptional regulatory family.</text>
</comment>
<evidence type="ECO:0000256" key="1">
    <source>
        <dbReference type="ARBA" id="ARBA00009437"/>
    </source>
</evidence>
<evidence type="ECO:0000313" key="8">
    <source>
        <dbReference type="Proteomes" id="UP000216020"/>
    </source>
</evidence>
<dbReference type="Gene3D" id="3.40.190.10">
    <property type="entry name" value="Periplasmic binding protein-like II"/>
    <property type="match status" value="2"/>
</dbReference>
<dbReference type="FunFam" id="1.10.10.10:FF:000001">
    <property type="entry name" value="LysR family transcriptional regulator"/>
    <property type="match status" value="1"/>
</dbReference>
<dbReference type="InterPro" id="IPR005119">
    <property type="entry name" value="LysR_subst-bd"/>
</dbReference>
<dbReference type="Proteomes" id="UP000216020">
    <property type="component" value="Unassembled WGS sequence"/>
</dbReference>
<feature type="domain" description="HTH lysR-type" evidence="6">
    <location>
        <begin position="76"/>
        <end position="133"/>
    </location>
</feature>
<keyword evidence="3" id="KW-0238">DNA-binding</keyword>
<dbReference type="InterPro" id="IPR000847">
    <property type="entry name" value="LysR_HTH_N"/>
</dbReference>
<dbReference type="PANTHER" id="PTHR30419">
    <property type="entry name" value="HTH-TYPE TRANSCRIPTIONAL REGULATOR YBHD"/>
    <property type="match status" value="1"/>
</dbReference>
<protein>
    <recommendedName>
        <fullName evidence="6">HTH lysR-type domain-containing protein</fullName>
    </recommendedName>
</protein>
<dbReference type="InterPro" id="IPR050950">
    <property type="entry name" value="HTH-type_LysR_regulators"/>
</dbReference>
<dbReference type="GO" id="GO:0003677">
    <property type="term" value="F:DNA binding"/>
    <property type="evidence" value="ECO:0007669"/>
    <property type="project" value="UniProtKB-KW"/>
</dbReference>
<evidence type="ECO:0000256" key="4">
    <source>
        <dbReference type="ARBA" id="ARBA00023163"/>
    </source>
</evidence>
<dbReference type="OrthoDB" id="9178397at2"/>
<feature type="region of interest" description="Disordered" evidence="5">
    <location>
        <begin position="40"/>
        <end position="63"/>
    </location>
</feature>